<dbReference type="Pfam" id="PF13650">
    <property type="entry name" value="Asp_protease_2"/>
    <property type="match status" value="1"/>
</dbReference>
<sequence>MRHPIYEAVCVGLIIRFKPRVISINEEPVKVKDVNGALIIVPVGCCLFDTGNDAATAVSQELVDELGLLPDRRKLTKVVGIGGAVCQCSKVSLDLVVRGHRFSVEALVGAVAPDTDLLIGSDIIKQLIELKFTLGE</sequence>
<accession>A0A9X0A4H0</accession>
<gene>
    <name evidence="1" type="ORF">OS493_006211</name>
</gene>
<evidence type="ECO:0000313" key="1">
    <source>
        <dbReference type="EMBL" id="KAJ7393242.1"/>
    </source>
</evidence>
<proteinExistence type="predicted"/>
<dbReference type="InterPro" id="IPR021109">
    <property type="entry name" value="Peptidase_aspartic_dom_sf"/>
</dbReference>
<keyword evidence="2" id="KW-1185">Reference proteome</keyword>
<reference evidence="1" key="1">
    <citation type="submission" date="2023-01" db="EMBL/GenBank/DDBJ databases">
        <title>Genome assembly of the deep-sea coral Lophelia pertusa.</title>
        <authorList>
            <person name="Herrera S."/>
            <person name="Cordes E."/>
        </authorList>
    </citation>
    <scope>NUCLEOTIDE SEQUENCE</scope>
    <source>
        <strain evidence="1">USNM1676648</strain>
        <tissue evidence="1">Polyp</tissue>
    </source>
</reference>
<dbReference type="EMBL" id="MU825398">
    <property type="protein sequence ID" value="KAJ7393242.1"/>
    <property type="molecule type" value="Genomic_DNA"/>
</dbReference>
<name>A0A9X0A4H0_9CNID</name>
<dbReference type="Proteomes" id="UP001163046">
    <property type="component" value="Unassembled WGS sequence"/>
</dbReference>
<organism evidence="1 2">
    <name type="scientific">Desmophyllum pertusum</name>
    <dbReference type="NCBI Taxonomy" id="174260"/>
    <lineage>
        <taxon>Eukaryota</taxon>
        <taxon>Metazoa</taxon>
        <taxon>Cnidaria</taxon>
        <taxon>Anthozoa</taxon>
        <taxon>Hexacorallia</taxon>
        <taxon>Scleractinia</taxon>
        <taxon>Caryophylliina</taxon>
        <taxon>Caryophylliidae</taxon>
        <taxon>Desmophyllum</taxon>
    </lineage>
</organism>
<dbReference type="Gene3D" id="2.40.70.10">
    <property type="entry name" value="Acid Proteases"/>
    <property type="match status" value="1"/>
</dbReference>
<dbReference type="OrthoDB" id="5971633at2759"/>
<evidence type="ECO:0000313" key="2">
    <source>
        <dbReference type="Proteomes" id="UP001163046"/>
    </source>
</evidence>
<dbReference type="AlphaFoldDB" id="A0A9X0A4H0"/>
<dbReference type="SUPFAM" id="SSF50630">
    <property type="entry name" value="Acid proteases"/>
    <property type="match status" value="1"/>
</dbReference>
<protein>
    <submittedName>
        <fullName evidence="1">Uncharacterized protein</fullName>
    </submittedName>
</protein>
<comment type="caution">
    <text evidence="1">The sequence shown here is derived from an EMBL/GenBank/DDBJ whole genome shotgun (WGS) entry which is preliminary data.</text>
</comment>